<reference evidence="2" key="1">
    <citation type="journal article" date="2014" name="Front. Microbiol.">
        <title>High frequency of phylogenetically diverse reductive dehalogenase-homologous genes in deep subseafloor sedimentary metagenomes.</title>
        <authorList>
            <person name="Kawai M."/>
            <person name="Futagami T."/>
            <person name="Toyoda A."/>
            <person name="Takaki Y."/>
            <person name="Nishi S."/>
            <person name="Hori S."/>
            <person name="Arai W."/>
            <person name="Tsubouchi T."/>
            <person name="Morono Y."/>
            <person name="Uchiyama I."/>
            <person name="Ito T."/>
            <person name="Fujiyama A."/>
            <person name="Inagaki F."/>
            <person name="Takami H."/>
        </authorList>
    </citation>
    <scope>NUCLEOTIDE SEQUENCE</scope>
    <source>
        <strain evidence="2">Expedition CK06-06</strain>
    </source>
</reference>
<protein>
    <submittedName>
        <fullName evidence="2">Uncharacterized protein</fullName>
    </submittedName>
</protein>
<keyword evidence="1" id="KW-1133">Transmembrane helix</keyword>
<gene>
    <name evidence="2" type="ORF">S01H1_19686</name>
</gene>
<organism evidence="2">
    <name type="scientific">marine sediment metagenome</name>
    <dbReference type="NCBI Taxonomy" id="412755"/>
    <lineage>
        <taxon>unclassified sequences</taxon>
        <taxon>metagenomes</taxon>
        <taxon>ecological metagenomes</taxon>
    </lineage>
</organism>
<comment type="caution">
    <text evidence="2">The sequence shown here is derived from an EMBL/GenBank/DDBJ whole genome shotgun (WGS) entry which is preliminary data.</text>
</comment>
<dbReference type="EMBL" id="BARS01010665">
    <property type="protein sequence ID" value="GAF96071.1"/>
    <property type="molecule type" value="Genomic_DNA"/>
</dbReference>
<accession>X0U9T5</accession>
<evidence type="ECO:0000256" key="1">
    <source>
        <dbReference type="SAM" id="Phobius"/>
    </source>
</evidence>
<feature type="transmembrane region" description="Helical" evidence="1">
    <location>
        <begin position="43"/>
        <end position="64"/>
    </location>
</feature>
<sequence>MIRKAFHDTMVICAALLAFGAIAAISFFSALGVHLVAKDWSWWVHYPTEAVAFIVFIFLVSLAFRAWGDD</sequence>
<dbReference type="AlphaFoldDB" id="X0U9T5"/>
<name>X0U9T5_9ZZZZ</name>
<keyword evidence="1" id="KW-0472">Membrane</keyword>
<feature type="transmembrane region" description="Helical" evidence="1">
    <location>
        <begin position="12"/>
        <end position="37"/>
    </location>
</feature>
<evidence type="ECO:0000313" key="2">
    <source>
        <dbReference type="EMBL" id="GAF96071.1"/>
    </source>
</evidence>
<proteinExistence type="predicted"/>
<keyword evidence="1" id="KW-0812">Transmembrane</keyword>